<gene>
    <name evidence="1" type="ORF">DDE84_01215</name>
</gene>
<organism evidence="1 2">
    <name type="scientific">Bifidobacterium tibiigranuli</name>
    <dbReference type="NCBI Taxonomy" id="2172043"/>
    <lineage>
        <taxon>Bacteria</taxon>
        <taxon>Bacillati</taxon>
        <taxon>Actinomycetota</taxon>
        <taxon>Actinomycetes</taxon>
        <taxon>Bifidobacteriales</taxon>
        <taxon>Bifidobacteriaceae</taxon>
        <taxon>Bifidobacterium</taxon>
    </lineage>
</organism>
<proteinExistence type="predicted"/>
<protein>
    <recommendedName>
        <fullName evidence="3">PhnA protein</fullName>
    </recommendedName>
</protein>
<evidence type="ECO:0000313" key="2">
    <source>
        <dbReference type="Proteomes" id="UP000325415"/>
    </source>
</evidence>
<evidence type="ECO:0000313" key="1">
    <source>
        <dbReference type="EMBL" id="KAE8130227.1"/>
    </source>
</evidence>
<sequence>MGAFQLVHDIDEFAGMLGRALNLNYNRHMPSESLLKAASQRIPALASRKDIAHLMHVARRYAHQSVMTLTPPEDRRMVGLCPTCERELWCTDTEIAGQWIVCRCGETLKVTDVQEQHLLTCALAENENTQGTASAVSKLLLANGIKVRRQTIAQWKNRGILVPCGWDSGKPVYRVWAVWKCIVRNS</sequence>
<evidence type="ECO:0008006" key="3">
    <source>
        <dbReference type="Google" id="ProtNLM"/>
    </source>
</evidence>
<dbReference type="AlphaFoldDB" id="A0A5N6SBB2"/>
<keyword evidence="2" id="KW-1185">Reference proteome</keyword>
<name>A0A5N6SBB2_9BIFI</name>
<comment type="caution">
    <text evidence="1">The sequence shown here is derived from an EMBL/GenBank/DDBJ whole genome shotgun (WGS) entry which is preliminary data.</text>
</comment>
<accession>A0A5N6SBB2</accession>
<reference evidence="1 2" key="1">
    <citation type="submission" date="2018-04" db="EMBL/GenBank/DDBJ databases">
        <authorList>
            <person name="Eckel V.P."/>
            <person name="Vogel R.F."/>
        </authorList>
    </citation>
    <scope>NUCLEOTIDE SEQUENCE [LARGE SCALE GENOMIC DNA]</scope>
    <source>
        <strain evidence="2">TMW 2.1764</strain>
    </source>
</reference>
<dbReference type="Proteomes" id="UP000325415">
    <property type="component" value="Unassembled WGS sequence"/>
</dbReference>
<dbReference type="EMBL" id="QDAG01000001">
    <property type="protein sequence ID" value="KAE8130227.1"/>
    <property type="molecule type" value="Genomic_DNA"/>
</dbReference>